<feature type="chain" id="PRO_5023962925" description="CLIP domain-containing serine protease" evidence="11">
    <location>
        <begin position="22"/>
        <end position="367"/>
    </location>
</feature>
<feature type="signal peptide" evidence="11">
    <location>
        <begin position="1"/>
        <end position="21"/>
    </location>
</feature>
<dbReference type="PROSITE" id="PS00134">
    <property type="entry name" value="TRYPSIN_HIS"/>
    <property type="match status" value="1"/>
</dbReference>
<keyword evidence="3 11" id="KW-0732">Signal</keyword>
<comment type="subcellular location">
    <subcellularLocation>
        <location evidence="11">Secreted</location>
    </subcellularLocation>
</comment>
<dbReference type="CDD" id="cd00190">
    <property type="entry name" value="Tryp_SPc"/>
    <property type="match status" value="1"/>
</dbReference>
<keyword evidence="7" id="KW-0865">Zymogen</keyword>
<dbReference type="STRING" id="7240.B4NTG4"/>
<dbReference type="FunFam" id="2.40.10.10:FF:000028">
    <property type="entry name" value="Serine protease easter"/>
    <property type="match status" value="1"/>
</dbReference>
<evidence type="ECO:0000256" key="12">
    <source>
        <dbReference type="SAM" id="MobiDB-lite"/>
    </source>
</evidence>
<keyword evidence="4 11" id="KW-0378">Hydrolase</keyword>
<dbReference type="SUPFAM" id="SSF50494">
    <property type="entry name" value="Trypsin-like serine proteases"/>
    <property type="match status" value="1"/>
</dbReference>
<dbReference type="SMR" id="B4NTG4"/>
<evidence type="ECO:0000256" key="10">
    <source>
        <dbReference type="ARBA" id="ARBA00024195"/>
    </source>
</evidence>
<keyword evidence="9" id="KW-0325">Glycoprotein</keyword>
<dbReference type="InterPro" id="IPR018114">
    <property type="entry name" value="TRYPSIN_HIS"/>
</dbReference>
<dbReference type="Pfam" id="PF12032">
    <property type="entry name" value="CLIP"/>
    <property type="match status" value="1"/>
</dbReference>
<keyword evidence="5 11" id="KW-0720">Serine protease</keyword>
<evidence type="ECO:0000313" key="14">
    <source>
        <dbReference type="EMBL" id="EDX15854.1"/>
    </source>
</evidence>
<dbReference type="PRINTS" id="PR00722">
    <property type="entry name" value="CHYMOTRYPSIN"/>
</dbReference>
<feature type="domain" description="Peptidase S1" evidence="13">
    <location>
        <begin position="132"/>
        <end position="367"/>
    </location>
</feature>
<dbReference type="OMA" id="EDIRVHP"/>
<evidence type="ECO:0000256" key="6">
    <source>
        <dbReference type="ARBA" id="ARBA00022837"/>
    </source>
</evidence>
<evidence type="ECO:0000259" key="13">
    <source>
        <dbReference type="PROSITE" id="PS50240"/>
    </source>
</evidence>
<gene>
    <name evidence="14" type="primary">Dsim\GD15187</name>
    <name evidence="14" type="ORF">Dsim_GD15187</name>
</gene>
<dbReference type="GO" id="GO:0006508">
    <property type="term" value="P:proteolysis"/>
    <property type="evidence" value="ECO:0007669"/>
    <property type="project" value="UniProtKB-KW"/>
</dbReference>
<dbReference type="InterPro" id="IPR043504">
    <property type="entry name" value="Peptidase_S1_PA_chymotrypsin"/>
</dbReference>
<dbReference type="EC" id="3.4.21.-" evidence="11"/>
<evidence type="ECO:0000256" key="3">
    <source>
        <dbReference type="ARBA" id="ARBA00022729"/>
    </source>
</evidence>
<dbReference type="InterPro" id="IPR009003">
    <property type="entry name" value="Peptidase_S1_PA"/>
</dbReference>
<dbReference type="InterPro" id="IPR038565">
    <property type="entry name" value="CLIP_sf"/>
</dbReference>
<evidence type="ECO:0000256" key="9">
    <source>
        <dbReference type="ARBA" id="ARBA00023180"/>
    </source>
</evidence>
<evidence type="ECO:0000313" key="15">
    <source>
        <dbReference type="Proteomes" id="UP000000304"/>
    </source>
</evidence>
<dbReference type="PhylomeDB" id="B4NTG4"/>
<dbReference type="Gene3D" id="3.30.1640.30">
    <property type="match status" value="1"/>
</dbReference>
<dbReference type="HOGENOM" id="CLU_006842_0_3_1"/>
<dbReference type="Pfam" id="PF00089">
    <property type="entry name" value="Trypsin"/>
    <property type="match status" value="1"/>
</dbReference>
<dbReference type="EMBL" id="CH983083">
    <property type="protein sequence ID" value="EDX15854.1"/>
    <property type="molecule type" value="Genomic_DNA"/>
</dbReference>
<protein>
    <recommendedName>
        <fullName evidence="11">CLIP domain-containing serine protease</fullName>
        <ecNumber evidence="11">3.4.21.-</ecNumber>
    </recommendedName>
</protein>
<dbReference type="PANTHER" id="PTHR24252:SF7">
    <property type="entry name" value="HYALIN"/>
    <property type="match status" value="1"/>
</dbReference>
<feature type="region of interest" description="Disordered" evidence="12">
    <location>
        <begin position="84"/>
        <end position="105"/>
    </location>
</feature>
<dbReference type="InterPro" id="IPR022700">
    <property type="entry name" value="CLIP"/>
</dbReference>
<keyword evidence="2" id="KW-0479">Metal-binding</keyword>
<proteinExistence type="inferred from homology"/>
<dbReference type="OrthoDB" id="547031at2759"/>
<comment type="domain">
    <text evidence="11">The clip domain consists of 35-55 residues which are 'knitted' together usually by 3 conserved disulfide bonds forming a clip-like compact structure.</text>
</comment>
<dbReference type="Gene3D" id="2.40.10.10">
    <property type="entry name" value="Trypsin-like serine proteases"/>
    <property type="match status" value="2"/>
</dbReference>
<accession>B4NTG4</accession>
<dbReference type="SMART" id="SM00680">
    <property type="entry name" value="CLIP"/>
    <property type="match status" value="1"/>
</dbReference>
<reference evidence="14 15" key="1">
    <citation type="journal article" date="2007" name="Nature">
        <title>Evolution of genes and genomes on the Drosophila phylogeny.</title>
        <authorList>
            <consortium name="Drosophila 12 Genomes Consortium"/>
            <person name="Clark A.G."/>
            <person name="Eisen M.B."/>
            <person name="Smith D.R."/>
            <person name="Bergman C.M."/>
            <person name="Oliver B."/>
            <person name="Markow T.A."/>
            <person name="Kaufman T.C."/>
            <person name="Kellis M."/>
            <person name="Gelbart W."/>
            <person name="Iyer V.N."/>
            <person name="Pollard D.A."/>
            <person name="Sackton T.B."/>
            <person name="Larracuente A.M."/>
            <person name="Singh N.D."/>
            <person name="Abad J.P."/>
            <person name="Abt D.N."/>
            <person name="Adryan B."/>
            <person name="Aguade M."/>
            <person name="Akashi H."/>
            <person name="Anderson W.W."/>
            <person name="Aquadro C.F."/>
            <person name="Ardell D.H."/>
            <person name="Arguello R."/>
            <person name="Artieri C.G."/>
            <person name="Barbash D.A."/>
            <person name="Barker D."/>
            <person name="Barsanti P."/>
            <person name="Batterham P."/>
            <person name="Batzoglou S."/>
            <person name="Begun D."/>
            <person name="Bhutkar A."/>
            <person name="Blanco E."/>
            <person name="Bosak S.A."/>
            <person name="Bradley R.K."/>
            <person name="Brand A.D."/>
            <person name="Brent M.R."/>
            <person name="Brooks A.N."/>
            <person name="Brown R.H."/>
            <person name="Butlin R.K."/>
            <person name="Caggese C."/>
            <person name="Calvi B.R."/>
            <person name="Bernardo de Carvalho A."/>
            <person name="Caspi A."/>
            <person name="Castrezana S."/>
            <person name="Celniker S.E."/>
            <person name="Chang J.L."/>
            <person name="Chapple C."/>
            <person name="Chatterji S."/>
            <person name="Chinwalla A."/>
            <person name="Civetta A."/>
            <person name="Clifton S.W."/>
            <person name="Comeron J.M."/>
            <person name="Costello J.C."/>
            <person name="Coyne J.A."/>
            <person name="Daub J."/>
            <person name="David R.G."/>
            <person name="Delcher A.L."/>
            <person name="Delehaunty K."/>
            <person name="Do C.B."/>
            <person name="Ebling H."/>
            <person name="Edwards K."/>
            <person name="Eickbush T."/>
            <person name="Evans J.D."/>
            <person name="Filipski A."/>
            <person name="Findeiss S."/>
            <person name="Freyhult E."/>
            <person name="Fulton L."/>
            <person name="Fulton R."/>
            <person name="Garcia A.C."/>
            <person name="Gardiner A."/>
            <person name="Garfield D.A."/>
            <person name="Garvin B.E."/>
            <person name="Gibson G."/>
            <person name="Gilbert D."/>
            <person name="Gnerre S."/>
            <person name="Godfrey J."/>
            <person name="Good R."/>
            <person name="Gotea V."/>
            <person name="Gravely B."/>
            <person name="Greenberg A.J."/>
            <person name="Griffiths-Jones S."/>
            <person name="Gross S."/>
            <person name="Guigo R."/>
            <person name="Gustafson E.A."/>
            <person name="Haerty W."/>
            <person name="Hahn M.W."/>
            <person name="Halligan D.L."/>
            <person name="Halpern A.L."/>
            <person name="Halter G.M."/>
            <person name="Han M.V."/>
            <person name="Heger A."/>
            <person name="Hillier L."/>
            <person name="Hinrichs A.S."/>
            <person name="Holmes I."/>
            <person name="Hoskins R.A."/>
            <person name="Hubisz M.J."/>
            <person name="Hultmark D."/>
            <person name="Huntley M.A."/>
            <person name="Jaffe D.B."/>
            <person name="Jagadeeshan S."/>
            <person name="Jeck W.R."/>
            <person name="Johnson J."/>
            <person name="Jones C.D."/>
            <person name="Jordan W.C."/>
            <person name="Karpen G.H."/>
            <person name="Kataoka E."/>
            <person name="Keightley P.D."/>
            <person name="Kheradpour P."/>
            <person name="Kirkness E.F."/>
            <person name="Koerich L.B."/>
            <person name="Kristiansen K."/>
            <person name="Kudrna D."/>
            <person name="Kulathinal R.J."/>
            <person name="Kumar S."/>
            <person name="Kwok R."/>
            <person name="Lander E."/>
            <person name="Langley C.H."/>
            <person name="Lapoint R."/>
            <person name="Lazzaro B.P."/>
            <person name="Lee S.J."/>
            <person name="Levesque L."/>
            <person name="Li R."/>
            <person name="Lin C.F."/>
            <person name="Lin M.F."/>
            <person name="Lindblad-Toh K."/>
            <person name="Llopart A."/>
            <person name="Long M."/>
            <person name="Low L."/>
            <person name="Lozovsky E."/>
            <person name="Lu J."/>
            <person name="Luo M."/>
            <person name="Machado C.A."/>
            <person name="Makalowski W."/>
            <person name="Marzo M."/>
            <person name="Matsuda M."/>
            <person name="Matzkin L."/>
            <person name="McAllister B."/>
            <person name="McBride C.S."/>
            <person name="McKernan B."/>
            <person name="McKernan K."/>
            <person name="Mendez-Lago M."/>
            <person name="Minx P."/>
            <person name="Mollenhauer M.U."/>
            <person name="Montooth K."/>
            <person name="Mount S.M."/>
            <person name="Mu X."/>
            <person name="Myers E."/>
            <person name="Negre B."/>
            <person name="Newfeld S."/>
            <person name="Nielsen R."/>
            <person name="Noor M.A."/>
            <person name="O'Grady P."/>
            <person name="Pachter L."/>
            <person name="Papaceit M."/>
            <person name="Parisi M.J."/>
            <person name="Parisi M."/>
            <person name="Parts L."/>
            <person name="Pedersen J.S."/>
            <person name="Pesole G."/>
            <person name="Phillippy A.M."/>
            <person name="Ponting C.P."/>
            <person name="Pop M."/>
            <person name="Porcelli D."/>
            <person name="Powell J.R."/>
            <person name="Prohaska S."/>
            <person name="Pruitt K."/>
            <person name="Puig M."/>
            <person name="Quesneville H."/>
            <person name="Ram K.R."/>
            <person name="Rand D."/>
            <person name="Rasmussen M.D."/>
            <person name="Reed L.K."/>
            <person name="Reenan R."/>
            <person name="Reily A."/>
            <person name="Remington K.A."/>
            <person name="Rieger T.T."/>
            <person name="Ritchie M.G."/>
            <person name="Robin C."/>
            <person name="Rogers Y.H."/>
            <person name="Rohde C."/>
            <person name="Rozas J."/>
            <person name="Rubenfield M.J."/>
            <person name="Ruiz A."/>
            <person name="Russo S."/>
            <person name="Salzberg S.L."/>
            <person name="Sanchez-Gracia A."/>
            <person name="Saranga D.J."/>
            <person name="Sato H."/>
            <person name="Schaeffer S.W."/>
            <person name="Schatz M.C."/>
            <person name="Schlenke T."/>
            <person name="Schwartz R."/>
            <person name="Segarra C."/>
            <person name="Singh R.S."/>
            <person name="Sirot L."/>
            <person name="Sirota M."/>
            <person name="Sisneros N.B."/>
            <person name="Smith C.D."/>
            <person name="Smith T.F."/>
            <person name="Spieth J."/>
            <person name="Stage D.E."/>
            <person name="Stark A."/>
            <person name="Stephan W."/>
            <person name="Strausberg R.L."/>
            <person name="Strempel S."/>
            <person name="Sturgill D."/>
            <person name="Sutton G."/>
            <person name="Sutton G.G."/>
            <person name="Tao W."/>
            <person name="Teichmann S."/>
            <person name="Tobari Y.N."/>
            <person name="Tomimura Y."/>
            <person name="Tsolas J.M."/>
            <person name="Valente V.L."/>
            <person name="Venter E."/>
            <person name="Venter J.C."/>
            <person name="Vicario S."/>
            <person name="Vieira F.G."/>
            <person name="Vilella A.J."/>
            <person name="Villasante A."/>
            <person name="Walenz B."/>
            <person name="Wang J."/>
            <person name="Wasserman M."/>
            <person name="Watts T."/>
            <person name="Wilson D."/>
            <person name="Wilson R.K."/>
            <person name="Wing R.A."/>
            <person name="Wolfner M.F."/>
            <person name="Wong A."/>
            <person name="Wong G.K."/>
            <person name="Wu C.I."/>
            <person name="Wu G."/>
            <person name="Yamamoto D."/>
            <person name="Yang H.P."/>
            <person name="Yang S.P."/>
            <person name="Yorke J.A."/>
            <person name="Yoshida K."/>
            <person name="Zdobnov E."/>
            <person name="Zhang P."/>
            <person name="Zhang Y."/>
            <person name="Zimin A.V."/>
            <person name="Baldwin J."/>
            <person name="Abdouelleil A."/>
            <person name="Abdulkadir J."/>
            <person name="Abebe A."/>
            <person name="Abera B."/>
            <person name="Abreu J."/>
            <person name="Acer S.C."/>
            <person name="Aftuck L."/>
            <person name="Alexander A."/>
            <person name="An P."/>
            <person name="Anderson E."/>
            <person name="Anderson S."/>
            <person name="Arachi H."/>
            <person name="Azer M."/>
            <person name="Bachantsang P."/>
            <person name="Barry A."/>
            <person name="Bayul T."/>
            <person name="Berlin A."/>
            <person name="Bessette D."/>
            <person name="Bloom T."/>
            <person name="Blye J."/>
            <person name="Boguslavskiy L."/>
            <person name="Bonnet C."/>
            <person name="Boukhgalter B."/>
            <person name="Bourzgui I."/>
            <person name="Brown A."/>
            <person name="Cahill P."/>
            <person name="Channer S."/>
            <person name="Cheshatsang Y."/>
            <person name="Chuda L."/>
            <person name="Citroen M."/>
            <person name="Collymore A."/>
            <person name="Cooke P."/>
            <person name="Costello M."/>
            <person name="D'Aco K."/>
            <person name="Daza R."/>
            <person name="De Haan G."/>
            <person name="DeGray S."/>
            <person name="DeMaso C."/>
            <person name="Dhargay N."/>
            <person name="Dooley K."/>
            <person name="Dooley E."/>
            <person name="Doricent M."/>
            <person name="Dorje P."/>
            <person name="Dorjee K."/>
            <person name="Dupes A."/>
            <person name="Elong R."/>
            <person name="Falk J."/>
            <person name="Farina A."/>
            <person name="Faro S."/>
            <person name="Ferguson D."/>
            <person name="Fisher S."/>
            <person name="Foley C.D."/>
            <person name="Franke A."/>
            <person name="Friedrich D."/>
            <person name="Gadbois L."/>
            <person name="Gearin G."/>
            <person name="Gearin C.R."/>
            <person name="Giannoukos G."/>
            <person name="Goode T."/>
            <person name="Graham J."/>
            <person name="Grandbois E."/>
            <person name="Grewal S."/>
            <person name="Gyaltsen K."/>
            <person name="Hafez N."/>
            <person name="Hagos B."/>
            <person name="Hall J."/>
            <person name="Henson C."/>
            <person name="Hollinger A."/>
            <person name="Honan T."/>
            <person name="Huard M.D."/>
            <person name="Hughes L."/>
            <person name="Hurhula B."/>
            <person name="Husby M.E."/>
            <person name="Kamat A."/>
            <person name="Kanga B."/>
            <person name="Kashin S."/>
            <person name="Khazanovich D."/>
            <person name="Kisner P."/>
            <person name="Lance K."/>
            <person name="Lara M."/>
            <person name="Lee W."/>
            <person name="Lennon N."/>
            <person name="Letendre F."/>
            <person name="LeVine R."/>
            <person name="Lipovsky A."/>
            <person name="Liu X."/>
            <person name="Liu J."/>
            <person name="Liu S."/>
            <person name="Lokyitsang T."/>
            <person name="Lokyitsang Y."/>
            <person name="Lubonja R."/>
            <person name="Lui A."/>
            <person name="MacDonald P."/>
            <person name="Magnisalis V."/>
            <person name="Maru K."/>
            <person name="Matthews C."/>
            <person name="McCusker W."/>
            <person name="McDonough S."/>
            <person name="Mehta T."/>
            <person name="Meldrim J."/>
            <person name="Meneus L."/>
            <person name="Mihai O."/>
            <person name="Mihalev A."/>
            <person name="Mihova T."/>
            <person name="Mittelman R."/>
            <person name="Mlenga V."/>
            <person name="Montmayeur A."/>
            <person name="Mulrain L."/>
            <person name="Navidi A."/>
            <person name="Naylor J."/>
            <person name="Negash T."/>
            <person name="Nguyen T."/>
            <person name="Nguyen N."/>
            <person name="Nicol R."/>
            <person name="Norbu C."/>
            <person name="Norbu N."/>
            <person name="Novod N."/>
            <person name="O'Neill B."/>
            <person name="Osman S."/>
            <person name="Markiewicz E."/>
            <person name="Oyono O.L."/>
            <person name="Patti C."/>
            <person name="Phunkhang P."/>
            <person name="Pierre F."/>
            <person name="Priest M."/>
            <person name="Raghuraman S."/>
            <person name="Rege F."/>
            <person name="Reyes R."/>
            <person name="Rise C."/>
            <person name="Rogov P."/>
            <person name="Ross K."/>
            <person name="Ryan E."/>
            <person name="Settipalli S."/>
            <person name="Shea T."/>
            <person name="Sherpa N."/>
            <person name="Shi L."/>
            <person name="Shih D."/>
            <person name="Sparrow T."/>
            <person name="Spaulding J."/>
            <person name="Stalker J."/>
            <person name="Stange-Thomann N."/>
            <person name="Stavropoulos S."/>
            <person name="Stone C."/>
            <person name="Strader C."/>
            <person name="Tesfaye S."/>
            <person name="Thomson T."/>
            <person name="Thoulutsang Y."/>
            <person name="Thoulutsang D."/>
            <person name="Topham K."/>
            <person name="Topping I."/>
            <person name="Tsamla T."/>
            <person name="Vassiliev H."/>
            <person name="Vo A."/>
            <person name="Wangchuk T."/>
            <person name="Wangdi T."/>
            <person name="Weiand M."/>
            <person name="Wilkinson J."/>
            <person name="Wilson A."/>
            <person name="Yadav S."/>
            <person name="Young G."/>
            <person name="Yu Q."/>
            <person name="Zembek L."/>
            <person name="Zhong D."/>
            <person name="Zimmer A."/>
            <person name="Zwirko Z."/>
            <person name="Jaffe D.B."/>
            <person name="Alvarez P."/>
            <person name="Brockman W."/>
            <person name="Butler J."/>
            <person name="Chin C."/>
            <person name="Gnerre S."/>
            <person name="Grabherr M."/>
            <person name="Kleber M."/>
            <person name="Mauceli E."/>
            <person name="MacCallum I."/>
        </authorList>
    </citation>
    <scope>NUCLEOTIDE SEQUENCE [LARGE SCALE GENOMIC DNA]</scope>
    <source>
        <strain evidence="15">white501</strain>
    </source>
</reference>
<keyword evidence="6" id="KW-0106">Calcium</keyword>
<dbReference type="AlphaFoldDB" id="B4NTG4"/>
<evidence type="ECO:0000256" key="7">
    <source>
        <dbReference type="ARBA" id="ARBA00023145"/>
    </source>
</evidence>
<keyword evidence="8" id="KW-1015">Disulfide bond</keyword>
<dbReference type="InterPro" id="IPR001254">
    <property type="entry name" value="Trypsin_dom"/>
</dbReference>
<evidence type="ECO:0000256" key="11">
    <source>
        <dbReference type="RuleBase" id="RU366078"/>
    </source>
</evidence>
<dbReference type="GO" id="GO:0005576">
    <property type="term" value="C:extracellular region"/>
    <property type="evidence" value="ECO:0007669"/>
    <property type="project" value="UniProtKB-SubCell"/>
</dbReference>
<dbReference type="PROSITE" id="PS50240">
    <property type="entry name" value="TRYPSIN_DOM"/>
    <property type="match status" value="1"/>
</dbReference>
<evidence type="ECO:0000256" key="4">
    <source>
        <dbReference type="ARBA" id="ARBA00022801"/>
    </source>
</evidence>
<dbReference type="PANTHER" id="PTHR24252">
    <property type="entry name" value="ACROSIN-RELATED"/>
    <property type="match status" value="1"/>
</dbReference>
<organism evidence="14 15">
    <name type="scientific">Drosophila simulans</name>
    <name type="common">Fruit fly</name>
    <dbReference type="NCBI Taxonomy" id="7240"/>
    <lineage>
        <taxon>Eukaryota</taxon>
        <taxon>Metazoa</taxon>
        <taxon>Ecdysozoa</taxon>
        <taxon>Arthropoda</taxon>
        <taxon>Hexapoda</taxon>
        <taxon>Insecta</taxon>
        <taxon>Pterygota</taxon>
        <taxon>Neoptera</taxon>
        <taxon>Endopterygota</taxon>
        <taxon>Diptera</taxon>
        <taxon>Brachycera</taxon>
        <taxon>Muscomorpha</taxon>
        <taxon>Ephydroidea</taxon>
        <taxon>Drosophilidae</taxon>
        <taxon>Drosophila</taxon>
        <taxon>Sophophora</taxon>
    </lineage>
</organism>
<evidence type="ECO:0000256" key="2">
    <source>
        <dbReference type="ARBA" id="ARBA00022723"/>
    </source>
</evidence>
<dbReference type="GO" id="GO:0046872">
    <property type="term" value="F:metal ion binding"/>
    <property type="evidence" value="ECO:0007669"/>
    <property type="project" value="UniProtKB-KW"/>
</dbReference>
<evidence type="ECO:0000256" key="1">
    <source>
        <dbReference type="ARBA" id="ARBA00022670"/>
    </source>
</evidence>
<dbReference type="InterPro" id="IPR001314">
    <property type="entry name" value="Peptidase_S1A"/>
</dbReference>
<keyword evidence="11" id="KW-0964">Secreted</keyword>
<dbReference type="MEROPS" id="S01.A64"/>
<dbReference type="Proteomes" id="UP000000304">
    <property type="component" value="Unassembled WGS sequence"/>
</dbReference>
<sequence>MVSAAIGLGLFLCILPQLVSSQSSCVTPAQAAGQCIRYQECPFVQKILGIYGRNIPRKIHNQISEMQCRSTTNTRDFHLCCPNEATPQSAPNRESQRKVVRSEGGNLNQYDRQGLQLLNSVTNCGNKGNPKVSGGKTARPGDFPWVALLKYKINDPRPFRCGGSLISELHILTAAHCIIDQPEVIAVRLGEHDLESEEDCHYLGGTNRVCIPPYEEYGIERIRVHPNYVHGKISHDVAIIKLDRVVKEKTHIKPVCLPIDQKSQELDFDQSFFVAGWGGTEKETVATKLQQALITRKSLDECRQYYNKGEGDSGGPVFFKHRFKNTYRVVQYGVVSFGGRLCGQNQNQPGVFASVIDMLPWITQNLQ</sequence>
<name>B4NTG4_DROSI</name>
<keyword evidence="15" id="KW-1185">Reference proteome</keyword>
<dbReference type="GO" id="GO:0004252">
    <property type="term" value="F:serine-type endopeptidase activity"/>
    <property type="evidence" value="ECO:0007669"/>
    <property type="project" value="UniProtKB-UniRule"/>
</dbReference>
<keyword evidence="1 11" id="KW-0645">Protease</keyword>
<dbReference type="SMART" id="SM00020">
    <property type="entry name" value="Tryp_SPc"/>
    <property type="match status" value="1"/>
</dbReference>
<evidence type="ECO:0000256" key="5">
    <source>
        <dbReference type="ARBA" id="ARBA00022825"/>
    </source>
</evidence>
<evidence type="ECO:0000256" key="8">
    <source>
        <dbReference type="ARBA" id="ARBA00023157"/>
    </source>
</evidence>
<comment type="similarity">
    <text evidence="10 11">Belongs to the peptidase S1 family. CLIP subfamily.</text>
</comment>